<feature type="chain" id="PRO_5038946231" description="PrcB C-terminal" evidence="1">
    <location>
        <begin position="33"/>
        <end position="147"/>
    </location>
</feature>
<protein>
    <recommendedName>
        <fullName evidence="4">PrcB C-terminal</fullName>
    </recommendedName>
</protein>
<proteinExistence type="predicted"/>
<evidence type="ECO:0000256" key="1">
    <source>
        <dbReference type="SAM" id="SignalP"/>
    </source>
</evidence>
<evidence type="ECO:0000313" key="3">
    <source>
        <dbReference type="Proteomes" id="UP000244792"/>
    </source>
</evidence>
<evidence type="ECO:0000313" key="2">
    <source>
        <dbReference type="EMBL" id="AWB09641.1"/>
    </source>
</evidence>
<dbReference type="Proteomes" id="UP000244792">
    <property type="component" value="Chromosome"/>
</dbReference>
<keyword evidence="3" id="KW-1185">Reference proteome</keyword>
<keyword evidence="1" id="KW-0732">Signal</keyword>
<dbReference type="OrthoDB" id="180150at2"/>
<dbReference type="EMBL" id="CP020921">
    <property type="protein sequence ID" value="AWB09641.1"/>
    <property type="molecule type" value="Genomic_DNA"/>
</dbReference>
<dbReference type="RefSeq" id="WP_108308210.1">
    <property type="nucleotide sequence ID" value="NZ_CP020921.1"/>
</dbReference>
<gene>
    <name evidence="2" type="ORF">TDSAC_0257</name>
</gene>
<sequence>MVALFFRLLKKNAFLLSVFLLFLCLAPLPVNAYAFQVVDQGISKMAPNNQDPDSFEKLTVFPQDWPILYYWVKYVDASPNDKLVARFQYIDQEPTTFSEISEVVEKPDELWITHVALNPGKSWPVGKYKVVLLLNGKEVSTLEFEVK</sequence>
<name>A0A2R4VYJ9_THEAF</name>
<feature type="signal peptide" evidence="1">
    <location>
        <begin position="1"/>
        <end position="32"/>
    </location>
</feature>
<evidence type="ECO:0008006" key="4">
    <source>
        <dbReference type="Google" id="ProtNLM"/>
    </source>
</evidence>
<dbReference type="AlphaFoldDB" id="A0A2R4VYJ9"/>
<organism evidence="2 3">
    <name type="scientific">Thermodesulfobium acidiphilum</name>
    <dbReference type="NCBI Taxonomy" id="1794699"/>
    <lineage>
        <taxon>Bacteria</taxon>
        <taxon>Pseudomonadati</taxon>
        <taxon>Thermodesulfobiota</taxon>
        <taxon>Thermodesulfobiia</taxon>
        <taxon>Thermodesulfobiales</taxon>
        <taxon>Thermodesulfobiaceae</taxon>
        <taxon>Thermodesulfobium</taxon>
    </lineage>
</organism>
<accession>A0A2R4VYJ9</accession>
<dbReference type="KEGG" id="taci:TDSAC_0257"/>
<reference evidence="2 3" key="1">
    <citation type="submission" date="2017-04" db="EMBL/GenBank/DDBJ databases">
        <title>Genomic insights into metabolism of Thermodesulfobium acidiphilum.</title>
        <authorList>
            <person name="Toshchakov S.V."/>
            <person name="Frolov E.N."/>
            <person name="Kublanov I.V."/>
            <person name="Samarov N.I."/>
            <person name="Novikov A."/>
            <person name="Lebedinsky A.V."/>
            <person name="Bonch-Osmolovskaya E.A."/>
            <person name="Chernyh N.A."/>
        </authorList>
    </citation>
    <scope>NUCLEOTIDE SEQUENCE [LARGE SCALE GENOMIC DNA]</scope>
    <source>
        <strain evidence="2 3">3127-1</strain>
    </source>
</reference>